<dbReference type="NCBIfam" id="TIGR00083">
    <property type="entry name" value="ribF"/>
    <property type="match status" value="1"/>
</dbReference>
<protein>
    <recommendedName>
        <fullName evidence="14">Riboflavin biosynthesis protein</fullName>
    </recommendedName>
    <domain>
        <recommendedName>
            <fullName evidence="14">Riboflavin kinase</fullName>
            <ecNumber evidence="14">2.7.1.26</ecNumber>
        </recommendedName>
        <alternativeName>
            <fullName evidence="14">Flavokinase</fullName>
        </alternativeName>
    </domain>
    <domain>
        <recommendedName>
            <fullName evidence="14">FMN adenylyltransferase</fullName>
            <ecNumber evidence="14">2.7.7.2</ecNumber>
        </recommendedName>
        <alternativeName>
            <fullName evidence="14">FAD pyrophosphorylase</fullName>
        </alternativeName>
        <alternativeName>
            <fullName evidence="14">FAD synthase</fullName>
        </alternativeName>
    </domain>
</protein>
<dbReference type="EMBL" id="JACOQK010000001">
    <property type="protein sequence ID" value="MBC5787868.1"/>
    <property type="molecule type" value="Genomic_DNA"/>
</dbReference>
<gene>
    <name evidence="16" type="ORF">H8Z77_07545</name>
</gene>
<keyword evidence="7 14" id="KW-0547">Nucleotide-binding</keyword>
<evidence type="ECO:0000256" key="11">
    <source>
        <dbReference type="ARBA" id="ARBA00023268"/>
    </source>
</evidence>
<comment type="similarity">
    <text evidence="14">Belongs to the ribF family.</text>
</comment>
<dbReference type="Pfam" id="PF06574">
    <property type="entry name" value="FAD_syn"/>
    <property type="match status" value="1"/>
</dbReference>
<dbReference type="InterPro" id="IPR015864">
    <property type="entry name" value="FAD_synthase"/>
</dbReference>
<dbReference type="SMART" id="SM00904">
    <property type="entry name" value="Flavokinase"/>
    <property type="match status" value="1"/>
</dbReference>
<evidence type="ECO:0000256" key="1">
    <source>
        <dbReference type="ARBA" id="ARBA00004726"/>
    </source>
</evidence>
<comment type="pathway">
    <text evidence="2 14">Cofactor biosynthesis; FMN biosynthesis; FMN from riboflavin (ATP route): step 1/1.</text>
</comment>
<dbReference type="InterPro" id="IPR014729">
    <property type="entry name" value="Rossmann-like_a/b/a_fold"/>
</dbReference>
<dbReference type="RefSeq" id="WP_159427347.1">
    <property type="nucleotide sequence ID" value="NZ_JACOQK010000001.1"/>
</dbReference>
<dbReference type="InterPro" id="IPR023468">
    <property type="entry name" value="Riboflavin_kinase"/>
</dbReference>
<dbReference type="Proteomes" id="UP000649151">
    <property type="component" value="Unassembled WGS sequence"/>
</dbReference>
<evidence type="ECO:0000256" key="3">
    <source>
        <dbReference type="ARBA" id="ARBA00022630"/>
    </source>
</evidence>
<keyword evidence="3 14" id="KW-0285">Flavoprotein</keyword>
<keyword evidence="17" id="KW-1185">Reference proteome</keyword>
<evidence type="ECO:0000256" key="4">
    <source>
        <dbReference type="ARBA" id="ARBA00022643"/>
    </source>
</evidence>
<dbReference type="InterPro" id="IPR002606">
    <property type="entry name" value="Riboflavin_kinase_bac"/>
</dbReference>
<name>A0ABR7IRU9_9CLOT</name>
<dbReference type="InterPro" id="IPR023465">
    <property type="entry name" value="Riboflavin_kinase_dom_sf"/>
</dbReference>
<dbReference type="NCBIfam" id="NF004162">
    <property type="entry name" value="PRK05627.1-5"/>
    <property type="match status" value="1"/>
</dbReference>
<comment type="caution">
    <text evidence="16">The sequence shown here is derived from an EMBL/GenBank/DDBJ whole genome shotgun (WGS) entry which is preliminary data.</text>
</comment>
<sequence>MKYFQHIKPIQQPTAIALGLFDGVHRGHQAVIRQAVEGNQGLMPVVLSFHTRHAIPANKSNFSMIITDRIKQDLLEKLGVRILIEPDFVEIRDLKAEQFIQLLADQLQVKVIACGYNYHFGKGGKGDVDLLRKLAEPYGIQVKSMPPLLDDGEPISSTRIRQAIAEGNIQQANCLLGYEYCFDFPVVTGAQLGRTIGLPTINQVFRSEFLIPKFGVYASYLYIGHKKYYGVTNVGVKPTVHNTSFPLAETHIIGFEGDLYGKNIKVHLLEYLRPEQKFSGIPELKAAIQENVNQIQQRYAKKS</sequence>
<evidence type="ECO:0000256" key="5">
    <source>
        <dbReference type="ARBA" id="ARBA00022679"/>
    </source>
</evidence>
<keyword evidence="11" id="KW-0511">Multifunctional enzyme</keyword>
<evidence type="ECO:0000256" key="6">
    <source>
        <dbReference type="ARBA" id="ARBA00022695"/>
    </source>
</evidence>
<evidence type="ECO:0000313" key="16">
    <source>
        <dbReference type="EMBL" id="MBC5787868.1"/>
    </source>
</evidence>
<evidence type="ECO:0000313" key="17">
    <source>
        <dbReference type="Proteomes" id="UP000649151"/>
    </source>
</evidence>
<keyword evidence="8 14" id="KW-0418">Kinase</keyword>
<dbReference type="GO" id="GO:0003919">
    <property type="term" value="F:FMN adenylyltransferase activity"/>
    <property type="evidence" value="ECO:0007669"/>
    <property type="project" value="UniProtKB-EC"/>
</dbReference>
<evidence type="ECO:0000256" key="14">
    <source>
        <dbReference type="PIRNR" id="PIRNR004491"/>
    </source>
</evidence>
<keyword evidence="9 14" id="KW-0274">FAD</keyword>
<dbReference type="Gene3D" id="2.40.30.30">
    <property type="entry name" value="Riboflavin kinase-like"/>
    <property type="match status" value="1"/>
</dbReference>
<dbReference type="Gene3D" id="3.40.50.620">
    <property type="entry name" value="HUPs"/>
    <property type="match status" value="1"/>
</dbReference>
<evidence type="ECO:0000256" key="12">
    <source>
        <dbReference type="ARBA" id="ARBA00047880"/>
    </source>
</evidence>
<proteinExistence type="inferred from homology"/>
<dbReference type="InterPro" id="IPR015865">
    <property type="entry name" value="Riboflavin_kinase_bac/euk"/>
</dbReference>
<dbReference type="SUPFAM" id="SSF82114">
    <property type="entry name" value="Riboflavin kinase-like"/>
    <property type="match status" value="1"/>
</dbReference>
<keyword evidence="10 14" id="KW-0067">ATP-binding</keyword>
<dbReference type="PANTHER" id="PTHR22749:SF6">
    <property type="entry name" value="RIBOFLAVIN KINASE"/>
    <property type="match status" value="1"/>
</dbReference>
<organism evidence="16 17">
    <name type="scientific">Clostridium facile</name>
    <dbReference type="NCBI Taxonomy" id="2763035"/>
    <lineage>
        <taxon>Bacteria</taxon>
        <taxon>Bacillati</taxon>
        <taxon>Bacillota</taxon>
        <taxon>Clostridia</taxon>
        <taxon>Eubacteriales</taxon>
        <taxon>Clostridiaceae</taxon>
        <taxon>Clostridium</taxon>
    </lineage>
</organism>
<evidence type="ECO:0000256" key="8">
    <source>
        <dbReference type="ARBA" id="ARBA00022777"/>
    </source>
</evidence>
<dbReference type="SUPFAM" id="SSF52374">
    <property type="entry name" value="Nucleotidylyl transferase"/>
    <property type="match status" value="1"/>
</dbReference>
<dbReference type="PIRSF" id="PIRSF004491">
    <property type="entry name" value="FAD_Synth"/>
    <property type="match status" value="1"/>
</dbReference>
<evidence type="ECO:0000256" key="7">
    <source>
        <dbReference type="ARBA" id="ARBA00022741"/>
    </source>
</evidence>
<dbReference type="EC" id="2.7.1.26" evidence="14"/>
<dbReference type="PANTHER" id="PTHR22749">
    <property type="entry name" value="RIBOFLAVIN KINASE/FMN ADENYLYLTRANSFERASE"/>
    <property type="match status" value="1"/>
</dbReference>
<dbReference type="GO" id="GO:0008531">
    <property type="term" value="F:riboflavin kinase activity"/>
    <property type="evidence" value="ECO:0007669"/>
    <property type="project" value="UniProtKB-EC"/>
</dbReference>
<comment type="catalytic activity">
    <reaction evidence="13 14">
        <text>FMN + ATP + H(+) = FAD + diphosphate</text>
        <dbReference type="Rhea" id="RHEA:17237"/>
        <dbReference type="ChEBI" id="CHEBI:15378"/>
        <dbReference type="ChEBI" id="CHEBI:30616"/>
        <dbReference type="ChEBI" id="CHEBI:33019"/>
        <dbReference type="ChEBI" id="CHEBI:57692"/>
        <dbReference type="ChEBI" id="CHEBI:58210"/>
        <dbReference type="EC" id="2.7.7.2"/>
    </reaction>
</comment>
<dbReference type="EC" id="2.7.7.2" evidence="14"/>
<evidence type="ECO:0000256" key="2">
    <source>
        <dbReference type="ARBA" id="ARBA00005201"/>
    </source>
</evidence>
<evidence type="ECO:0000259" key="15">
    <source>
        <dbReference type="SMART" id="SM00904"/>
    </source>
</evidence>
<dbReference type="Pfam" id="PF01687">
    <property type="entry name" value="Flavokinase"/>
    <property type="match status" value="1"/>
</dbReference>
<evidence type="ECO:0000256" key="13">
    <source>
        <dbReference type="ARBA" id="ARBA00049494"/>
    </source>
</evidence>
<keyword evidence="5 14" id="KW-0808">Transferase</keyword>
<comment type="catalytic activity">
    <reaction evidence="12 14">
        <text>riboflavin + ATP = FMN + ADP + H(+)</text>
        <dbReference type="Rhea" id="RHEA:14357"/>
        <dbReference type="ChEBI" id="CHEBI:15378"/>
        <dbReference type="ChEBI" id="CHEBI:30616"/>
        <dbReference type="ChEBI" id="CHEBI:57986"/>
        <dbReference type="ChEBI" id="CHEBI:58210"/>
        <dbReference type="ChEBI" id="CHEBI:456216"/>
        <dbReference type="EC" id="2.7.1.26"/>
    </reaction>
</comment>
<feature type="domain" description="Riboflavin kinase" evidence="15">
    <location>
        <begin position="175"/>
        <end position="300"/>
    </location>
</feature>
<accession>A0ABR7IRU9</accession>
<dbReference type="CDD" id="cd02064">
    <property type="entry name" value="FAD_synthetase_N"/>
    <property type="match status" value="1"/>
</dbReference>
<keyword evidence="4 14" id="KW-0288">FMN</keyword>
<comment type="pathway">
    <text evidence="1 14">Cofactor biosynthesis; FAD biosynthesis; FAD from FMN: step 1/1.</text>
</comment>
<evidence type="ECO:0000256" key="10">
    <source>
        <dbReference type="ARBA" id="ARBA00022840"/>
    </source>
</evidence>
<keyword evidence="6 14" id="KW-0548">Nucleotidyltransferase</keyword>
<reference evidence="16 17" key="1">
    <citation type="submission" date="2020-08" db="EMBL/GenBank/DDBJ databases">
        <title>Genome public.</title>
        <authorList>
            <person name="Liu C."/>
            <person name="Sun Q."/>
        </authorList>
    </citation>
    <scope>NUCLEOTIDE SEQUENCE [LARGE SCALE GENOMIC DNA]</scope>
    <source>
        <strain evidence="16 17">NSJ-27</strain>
    </source>
</reference>
<evidence type="ECO:0000256" key="9">
    <source>
        <dbReference type="ARBA" id="ARBA00022827"/>
    </source>
</evidence>